<evidence type="ECO:0000313" key="6">
    <source>
        <dbReference type="Proteomes" id="UP001152885"/>
    </source>
</evidence>
<evidence type="ECO:0000256" key="3">
    <source>
        <dbReference type="ARBA" id="ARBA00014638"/>
    </source>
</evidence>
<dbReference type="GO" id="GO:0005739">
    <property type="term" value="C:mitochondrion"/>
    <property type="evidence" value="ECO:0007669"/>
    <property type="project" value="UniProtKB-SubCell"/>
</dbReference>
<keyword evidence="4" id="KW-0496">Mitochondrion</keyword>
<dbReference type="Proteomes" id="UP001152885">
    <property type="component" value="Unassembled WGS sequence"/>
</dbReference>
<keyword evidence="6" id="KW-1185">Reference proteome</keyword>
<organism evidence="5 6">
    <name type="scientific">Candida verbasci</name>
    <dbReference type="NCBI Taxonomy" id="1227364"/>
    <lineage>
        <taxon>Eukaryota</taxon>
        <taxon>Fungi</taxon>
        <taxon>Dikarya</taxon>
        <taxon>Ascomycota</taxon>
        <taxon>Saccharomycotina</taxon>
        <taxon>Pichiomycetes</taxon>
        <taxon>Debaryomycetaceae</taxon>
        <taxon>Candida/Lodderomyces clade</taxon>
        <taxon>Candida</taxon>
    </lineage>
</organism>
<evidence type="ECO:0000313" key="5">
    <source>
        <dbReference type="EMBL" id="CAI5756214.1"/>
    </source>
</evidence>
<dbReference type="AlphaFoldDB" id="A0A9W4XJP1"/>
<dbReference type="InterPro" id="IPR018828">
    <property type="entry name" value="RRG7"/>
</dbReference>
<accession>A0A9W4XJP1</accession>
<evidence type="ECO:0000256" key="2">
    <source>
        <dbReference type="ARBA" id="ARBA00009554"/>
    </source>
</evidence>
<gene>
    <name evidence="5" type="ORF">CANVERA_P0731</name>
</gene>
<evidence type="ECO:0000256" key="1">
    <source>
        <dbReference type="ARBA" id="ARBA00004173"/>
    </source>
</evidence>
<dbReference type="OrthoDB" id="20734at2759"/>
<reference evidence="5" key="1">
    <citation type="submission" date="2022-12" db="EMBL/GenBank/DDBJ databases">
        <authorList>
            <person name="Brejova B."/>
        </authorList>
    </citation>
    <scope>NUCLEOTIDE SEQUENCE</scope>
</reference>
<proteinExistence type="inferred from homology"/>
<comment type="similarity">
    <text evidence="2">Belongs to the RRG7 family.</text>
</comment>
<protein>
    <recommendedName>
        <fullName evidence="3">Required for respiratory growth protein 7, mitochondrial</fullName>
    </recommendedName>
</protein>
<dbReference type="Pfam" id="PF10356">
    <property type="entry name" value="RRG7"/>
    <property type="match status" value="1"/>
</dbReference>
<name>A0A9W4XJP1_9ASCO</name>
<evidence type="ECO:0000256" key="4">
    <source>
        <dbReference type="ARBA" id="ARBA00023128"/>
    </source>
</evidence>
<dbReference type="PANTHER" id="PTHR28133">
    <property type="entry name" value="REQUIRED FOR RESPIRATORY GROWTH PROTEIN 7, MITOCHONDRIAL"/>
    <property type="match status" value="1"/>
</dbReference>
<sequence length="233" mass="26626">MNNLLRRRFFCISSIQDSQEYLTHCLINGNLNSTVFKGTLYELYVKSYLESNFHCFDLIKIGGANDNGADIIGRWNLLPFYEEIKHEEIGKLPVGASLLKTSIESKYFNCARTQTSLSDINLVVQCKNHKGKLGPMYIREAGIVLNHLKYPKNSSFMFIVSPNNLSTKAIDQMNNTQSALIHLSITPLTCENHSKDLKKWKGGNLSSIYINNYARKLLMGFKMEQQLKKYILD</sequence>
<comment type="subcellular location">
    <subcellularLocation>
        <location evidence="1">Mitochondrion</location>
    </subcellularLocation>
</comment>
<comment type="caution">
    <text evidence="5">The sequence shown here is derived from an EMBL/GenBank/DDBJ whole genome shotgun (WGS) entry which is preliminary data.</text>
</comment>
<dbReference type="PANTHER" id="PTHR28133:SF1">
    <property type="entry name" value="REQUIRED FOR RESPIRATORY GROWTH PROTEIN 7, MITOCHONDRIAL"/>
    <property type="match status" value="1"/>
</dbReference>
<dbReference type="EMBL" id="CANTUO010000001">
    <property type="protein sequence ID" value="CAI5756214.1"/>
    <property type="molecule type" value="Genomic_DNA"/>
</dbReference>